<reference evidence="2" key="1">
    <citation type="submission" date="2016-11" db="UniProtKB">
        <authorList>
            <consortium name="WormBaseParasite"/>
        </authorList>
    </citation>
    <scope>IDENTIFICATION</scope>
    <source>
        <strain evidence="2">KR3021</strain>
    </source>
</reference>
<evidence type="ECO:0000313" key="1">
    <source>
        <dbReference type="Proteomes" id="UP000095286"/>
    </source>
</evidence>
<evidence type="ECO:0000313" key="2">
    <source>
        <dbReference type="WBParaSite" id="RSKR_0000311900.1"/>
    </source>
</evidence>
<accession>A0AC35TPW7</accession>
<organism evidence="1 2">
    <name type="scientific">Rhabditophanes sp. KR3021</name>
    <dbReference type="NCBI Taxonomy" id="114890"/>
    <lineage>
        <taxon>Eukaryota</taxon>
        <taxon>Metazoa</taxon>
        <taxon>Ecdysozoa</taxon>
        <taxon>Nematoda</taxon>
        <taxon>Chromadorea</taxon>
        <taxon>Rhabditida</taxon>
        <taxon>Tylenchina</taxon>
        <taxon>Panagrolaimomorpha</taxon>
        <taxon>Strongyloidoidea</taxon>
        <taxon>Alloionematidae</taxon>
        <taxon>Rhabditophanes</taxon>
    </lineage>
</organism>
<dbReference type="Proteomes" id="UP000095286">
    <property type="component" value="Unplaced"/>
</dbReference>
<dbReference type="WBParaSite" id="RSKR_0000311900.1">
    <property type="protein sequence ID" value="RSKR_0000311900.1"/>
    <property type="gene ID" value="RSKR_0000311900"/>
</dbReference>
<sequence>MTLTPLDKLDLQSKGTFNGSRKQFVELFKTQNEEGRFLLKDANLVDRKVPKIADKEICWDGDSCELCVVVESSLGYERKWFKENKDINGRSRYKVLNQALGGHYRLHSIRIPQFKESDTGEYKLQIIVNEKVLLNTFFDVPLKPGIGFHISSHGAVERDEKYCVLWLVVWCVEEPHIRWTLPESSESFHAIEFAETQEHNKWYVALRIPSFKEEKMCGRYECSMEWNGEVLTEYFNVTPKDDEVSHSPPRTTCDVMGCLMSCPVQKQVVYVVQVQFHSSTRPSVRWYDSRGKEIREGELYEMYLKFNKTSFIYYGFLRILAYHREINGLFKAKVSNKYGEKSVKFELKGSPQPLKIDPVGSCKEIVLAKEALTPEEEELEEVVELERKISQVKITRSTQTSECIIRTLFAVVTGICSIYPNSEEDEENGVIFDDTYKFFKYLQYGAHVNIVMVMFFIMFERIISNETKFAYGLKYDKSNYVGMNIFINLFLTLTCVNFSFYVLENTTMSRIIMFVIFGCELYLPLIYRRRVVAANTMPKIDFDRTLNEKYAARTNYALIDRTEKLVRITVYAQLIQITLDVVFKNTHKNPYDINNVYLLSEIIRICCMIYAFIQFMSYQKSATNRILDYQVGINKKKFKKTMDSDYILLHNLAVRTMQRDTESEIHFNLLRNQWA</sequence>
<protein>
    <submittedName>
        <fullName evidence="2">Ig-like domain-containing protein</fullName>
    </submittedName>
</protein>
<name>A0AC35TPW7_9BILA</name>
<proteinExistence type="predicted"/>